<dbReference type="InterPro" id="IPR003705">
    <property type="entry name" value="CbiN"/>
</dbReference>
<feature type="transmembrane region" description="Helical" evidence="10">
    <location>
        <begin position="72"/>
        <end position="93"/>
    </location>
</feature>
<dbReference type="NCBIfam" id="NF002780">
    <property type="entry name" value="PRK02898.1"/>
    <property type="match status" value="1"/>
</dbReference>
<keyword evidence="2 10" id="KW-0813">Transport</keyword>
<protein>
    <recommendedName>
        <fullName evidence="10">Cobalt transport protein CbiN</fullName>
    </recommendedName>
    <alternativeName>
        <fullName evidence="10">Energy-coupling factor transporter probable substrate-capture protein CbiN</fullName>
        <shortName evidence="10">ECF transporter S component CbiN</shortName>
    </alternativeName>
</protein>
<sequence length="109" mass="11931">MKRLQNLILLTLVAILVVIPLVMIKKPEPGPDGKEVKIFAGADDQARDAIGTINPAYQPWMESLMEPPSGEVASLLFAFQAALGAGFIGYWYGSSSTRAKLRREQEKQA</sequence>
<feature type="transmembrane region" description="Helical" evidence="10">
    <location>
        <begin position="7"/>
        <end position="24"/>
    </location>
</feature>
<dbReference type="PANTHER" id="PTHR38662:SF1">
    <property type="entry name" value="COBALT TRANSPORT PROTEIN CBIN"/>
    <property type="match status" value="1"/>
</dbReference>
<keyword evidence="4 10" id="KW-0169">Cobalamin biosynthesis</keyword>
<evidence type="ECO:0000256" key="7">
    <source>
        <dbReference type="ARBA" id="ARBA00023065"/>
    </source>
</evidence>
<comment type="function">
    <text evidence="10">Part of the energy-coupling factor (ECF) transporter complex CbiMNOQ involved in cobalt import.</text>
</comment>
<evidence type="ECO:0000256" key="8">
    <source>
        <dbReference type="ARBA" id="ARBA00023136"/>
    </source>
</evidence>
<comment type="similarity">
    <text evidence="10">Belongs to the CbiN family.</text>
</comment>
<evidence type="ECO:0000256" key="2">
    <source>
        <dbReference type="ARBA" id="ARBA00022448"/>
    </source>
</evidence>
<evidence type="ECO:0000256" key="1">
    <source>
        <dbReference type="ARBA" id="ARBA00022426"/>
    </source>
</evidence>
<reference evidence="11 12" key="1">
    <citation type="submission" date="2022-03" db="EMBL/GenBank/DDBJ databases">
        <authorList>
            <person name="Koch H."/>
        </authorList>
    </citation>
    <scope>NUCLEOTIDE SEQUENCE [LARGE SCALE GENOMIC DNA]</scope>
    <source>
        <strain evidence="11 12">G1</strain>
    </source>
</reference>
<keyword evidence="8 10" id="KW-0472">Membrane</keyword>
<dbReference type="Proteomes" id="UP001295463">
    <property type="component" value="Chromosome"/>
</dbReference>
<evidence type="ECO:0000313" key="11">
    <source>
        <dbReference type="EMBL" id="CAH2029968.1"/>
    </source>
</evidence>
<keyword evidence="1 10" id="KW-0171">Cobalt transport</keyword>
<dbReference type="Pfam" id="PF02553">
    <property type="entry name" value="CbiN"/>
    <property type="match status" value="1"/>
</dbReference>
<keyword evidence="9 10" id="KW-0170">Cobalt</keyword>
<gene>
    <name evidence="10 11" type="primary">cbiN</name>
    <name evidence="11" type="ORF">GEAMG1_0146</name>
</gene>
<keyword evidence="7 10" id="KW-0406">Ion transport</keyword>
<evidence type="ECO:0000256" key="5">
    <source>
        <dbReference type="ARBA" id="ARBA00022692"/>
    </source>
</evidence>
<dbReference type="PANTHER" id="PTHR38662">
    <property type="entry name" value="COBALT TRANSPORT PROTEIN CBIN"/>
    <property type="match status" value="1"/>
</dbReference>
<organism evidence="11 12">
    <name type="scientific">Trichlorobacter ammonificans</name>
    <dbReference type="NCBI Taxonomy" id="2916410"/>
    <lineage>
        <taxon>Bacteria</taxon>
        <taxon>Pseudomonadati</taxon>
        <taxon>Thermodesulfobacteriota</taxon>
        <taxon>Desulfuromonadia</taxon>
        <taxon>Geobacterales</taxon>
        <taxon>Geobacteraceae</taxon>
        <taxon>Trichlorobacter</taxon>
    </lineage>
</organism>
<comment type="subcellular location">
    <subcellularLocation>
        <location evidence="10">Cell membrane</location>
        <topology evidence="10">Multi-pass membrane protein</topology>
    </subcellularLocation>
</comment>
<evidence type="ECO:0000256" key="6">
    <source>
        <dbReference type="ARBA" id="ARBA00022989"/>
    </source>
</evidence>
<proteinExistence type="inferred from homology"/>
<keyword evidence="12" id="KW-1185">Reference proteome</keyword>
<accession>A0ABN8HFP3</accession>
<keyword evidence="5 10" id="KW-0812">Transmembrane</keyword>
<dbReference type="EMBL" id="OW150024">
    <property type="protein sequence ID" value="CAH2029968.1"/>
    <property type="molecule type" value="Genomic_DNA"/>
</dbReference>
<evidence type="ECO:0000313" key="12">
    <source>
        <dbReference type="Proteomes" id="UP001295463"/>
    </source>
</evidence>
<keyword evidence="6 10" id="KW-1133">Transmembrane helix</keyword>
<evidence type="ECO:0000256" key="4">
    <source>
        <dbReference type="ARBA" id="ARBA00022573"/>
    </source>
</evidence>
<evidence type="ECO:0000256" key="9">
    <source>
        <dbReference type="ARBA" id="ARBA00023285"/>
    </source>
</evidence>
<evidence type="ECO:0000256" key="3">
    <source>
        <dbReference type="ARBA" id="ARBA00022475"/>
    </source>
</evidence>
<evidence type="ECO:0000256" key="10">
    <source>
        <dbReference type="HAMAP-Rule" id="MF_00330"/>
    </source>
</evidence>
<comment type="subunit">
    <text evidence="10">Forms an energy-coupling factor (ECF) transporter complex composed of an ATP-binding protein (A component, CbiO), a transmembrane protein (T component, CbiQ) and 2 possible substrate-capture proteins (S components, CbiM and CbiN) of unknown stoichimetry.</text>
</comment>
<dbReference type="HAMAP" id="MF_00330">
    <property type="entry name" value="CbiN"/>
    <property type="match status" value="1"/>
</dbReference>
<comment type="pathway">
    <text evidence="10">Cofactor biosynthesis; adenosylcobalamin biosynthesis.</text>
</comment>
<name>A0ABN8HFP3_9BACT</name>
<dbReference type="RefSeq" id="WP_305730945.1">
    <property type="nucleotide sequence ID" value="NZ_OW150024.1"/>
</dbReference>
<keyword evidence="3 10" id="KW-1003">Cell membrane</keyword>